<feature type="transmembrane region" description="Helical" evidence="1">
    <location>
        <begin position="147"/>
        <end position="164"/>
    </location>
</feature>
<protein>
    <submittedName>
        <fullName evidence="2">Uncharacterized protein</fullName>
    </submittedName>
</protein>
<dbReference type="EMBL" id="BTRK01000004">
    <property type="protein sequence ID" value="GMR49911.1"/>
    <property type="molecule type" value="Genomic_DNA"/>
</dbReference>
<keyword evidence="1" id="KW-0472">Membrane</keyword>
<keyword evidence="1" id="KW-1133">Transmembrane helix</keyword>
<organism evidence="2 3">
    <name type="scientific">Pristionchus mayeri</name>
    <dbReference type="NCBI Taxonomy" id="1317129"/>
    <lineage>
        <taxon>Eukaryota</taxon>
        <taxon>Metazoa</taxon>
        <taxon>Ecdysozoa</taxon>
        <taxon>Nematoda</taxon>
        <taxon>Chromadorea</taxon>
        <taxon>Rhabditida</taxon>
        <taxon>Rhabditina</taxon>
        <taxon>Diplogasteromorpha</taxon>
        <taxon>Diplogasteroidea</taxon>
        <taxon>Neodiplogasteridae</taxon>
        <taxon>Pristionchus</taxon>
    </lineage>
</organism>
<dbReference type="Proteomes" id="UP001328107">
    <property type="component" value="Unassembled WGS sequence"/>
</dbReference>
<evidence type="ECO:0000313" key="2">
    <source>
        <dbReference type="EMBL" id="GMR49911.1"/>
    </source>
</evidence>
<feature type="non-terminal residue" evidence="2">
    <location>
        <position position="409"/>
    </location>
</feature>
<gene>
    <name evidence="2" type="ORF">PMAYCL1PPCAC_20106</name>
</gene>
<feature type="transmembrane region" description="Helical" evidence="1">
    <location>
        <begin position="110"/>
        <end position="131"/>
    </location>
</feature>
<sequence>MVYYAIACMNNAHSIEIDYKKYCKADKVIRSTINMSTKVLLWQCCAMRCSGCSGWCKCMCGAECEIANVAYNLDPPRLSVPGFFALLSIRRLRGMLLLSVLRFGRRCTKFVLINGSFLLLLRQFFVVLLFVESLGMRTRGSFANSRLLHFLILMSLFLHFLRLLRSGLFRLRCLRLGHTTLQRLALCAIVEVGKLLEVFERLLEVLHCLRRHLLLVLVIGGIFSLDSRLVGLDRILHVFDAFEILLYLGNQAALRQLKEHPCHGLLRLTHPRLHLANLASACRSSLSSPPSSFFLIIIFVLFLRPAPSTITTIIPSAPVHVVEQEGDHAHCVDRDHEGEERTTAALARFRSSRRYIHVWVHGPRPAARSGPSRTPPCHARMHRGSIILCLRCGFRSAQEGQEKRVEDVR</sequence>
<comment type="caution">
    <text evidence="2">The sequence shown here is derived from an EMBL/GenBank/DDBJ whole genome shotgun (WGS) entry which is preliminary data.</text>
</comment>
<name>A0AAN5CSC3_9BILA</name>
<proteinExistence type="predicted"/>
<evidence type="ECO:0000313" key="3">
    <source>
        <dbReference type="Proteomes" id="UP001328107"/>
    </source>
</evidence>
<keyword evidence="3" id="KW-1185">Reference proteome</keyword>
<evidence type="ECO:0000256" key="1">
    <source>
        <dbReference type="SAM" id="Phobius"/>
    </source>
</evidence>
<dbReference type="AlphaFoldDB" id="A0AAN5CSC3"/>
<keyword evidence="1" id="KW-0812">Transmembrane</keyword>
<accession>A0AAN5CSC3</accession>
<reference evidence="3" key="1">
    <citation type="submission" date="2022-10" db="EMBL/GenBank/DDBJ databases">
        <title>Genome assembly of Pristionchus species.</title>
        <authorList>
            <person name="Yoshida K."/>
            <person name="Sommer R.J."/>
        </authorList>
    </citation>
    <scope>NUCLEOTIDE SEQUENCE [LARGE SCALE GENOMIC DNA]</scope>
    <source>
        <strain evidence="3">RS5460</strain>
    </source>
</reference>